<dbReference type="InterPro" id="IPR001322">
    <property type="entry name" value="Lamin_tail_dom"/>
</dbReference>
<keyword evidence="1" id="KW-0732">Signal</keyword>
<dbReference type="Gene3D" id="2.60.120.260">
    <property type="entry name" value="Galactose-binding domain-like"/>
    <property type="match status" value="1"/>
</dbReference>
<dbReference type="KEGG" id="osu:NT6N_02400"/>
<feature type="domain" description="LTD" evidence="2">
    <location>
        <begin position="252"/>
        <end position="394"/>
    </location>
</feature>
<dbReference type="Pfam" id="PF13287">
    <property type="entry name" value="Fn3_assoc"/>
    <property type="match status" value="1"/>
</dbReference>
<evidence type="ECO:0000259" key="2">
    <source>
        <dbReference type="PROSITE" id="PS51841"/>
    </source>
</evidence>
<dbReference type="SUPFAM" id="SSF74853">
    <property type="entry name" value="Lamin A/C globular tail domain"/>
    <property type="match status" value="1"/>
</dbReference>
<feature type="signal peptide" evidence="1">
    <location>
        <begin position="1"/>
        <end position="17"/>
    </location>
</feature>
<dbReference type="InterPro" id="IPR036415">
    <property type="entry name" value="Lamin_tail_dom_sf"/>
</dbReference>
<dbReference type="EMBL" id="AP026866">
    <property type="protein sequence ID" value="BDS05200.1"/>
    <property type="molecule type" value="Genomic_DNA"/>
</dbReference>
<accession>A0AAT9FGU9</accession>
<feature type="domain" description="LTD" evidence="2">
    <location>
        <begin position="1168"/>
        <end position="1301"/>
    </location>
</feature>
<name>A0AAT9FGU9_9BACT</name>
<dbReference type="Pfam" id="PF08757">
    <property type="entry name" value="CotH"/>
    <property type="match status" value="1"/>
</dbReference>
<dbReference type="InterPro" id="IPR014867">
    <property type="entry name" value="Spore_coat_CotH_CotH2/3/7"/>
</dbReference>
<sequence>MIRILLIFLLSQCFVVAAEISWSPPQNITGTIADFDTVGEPLYQWNAGNNTITIDPDGLDLTFSPGALFNGTVHGNVDPHNRGGNNEYEQLLAEMTHTSNSSSLNLTGLTPGHRYRLQLWMADTRSCCEGRSKTYDSGSGTQQVVLNSGPPSQFVIGSFIADSSTQEIRFIGSGSSHPQYNALAVRTLGPPTPDIEQFQASTGSLTSPVGVNVPPSTPVTLNWQISDADTVTLTSVAGNVNSVGNTTVSPSSTTTYTLAATNEHGTSQKTITVYVNAAETVPRINELVSNNDDGLNDEDGDASDWIELYNPNPFVIDAGKYRITDDPGLNSTWQIPSVTAIPANGYLLIFASGKNRSGAELHTDFRLDADGDYIAITDSTGATVLTQLPEDYPSTALFPEIPSGRSYGYDDSDQLRFFNTTTPNESNGDGFLGFVGDTTFSDDRGFYEASFNLTIATDTPNANIRYTTDGSPPSETNGTLYTGPLSITQTTVVRAMAYLDGYAPTNIDTHTYIFASDVIASGVMDTGITQSGTYGPQMINSLKALPIISLNIEDPDGVDNSSENRTSVELIFPDGSEGFQEDAGVSYFGGYFTNFDKKSFRLYFRKEYGVGKLDFPLYKGFANGIAPVEKFDALDLRSGSHDMAMRGAYMSNRFTDDTMLEMGNISPHGRFVHLFRNGVYWGQYHLRERWNAAMAEEYFGGEKEDYEAINGNANVGGWSPGVAYDGDGSGWQTIKDLANGSTPWNSLQSRLDLQSYIDFWLLYDFGSSENEYRAFGTPNENGVKMKFYLNDADGYLNPTGIAQNNDAGGPGNIFGRLESENHPDFKTYLADRIYTHYFHDGVFAAHKTIERLQNRVDEIQLSFYCEAARWGYRSPSSWQNYQNNLINNQFPSQTGSRLDDLRDAGRYPDVEAPEYNQNGGVVGPGFGVYVSSLSGGTIYYTTDGSDPRLSGGAINPSAVALAATGSSTTLLASGSTWKYRDNGSNQGTAWRSTSFNDNNWSSGNAKLGYGDGNENTTVSFGGNSSNKHITTYFRKTFNVADASAISGLTMEILRDDGAIVYINGQEVVRSNMPTGNVNYTTTASGAIGGQNENAFHQFTLAPSLLVTGVNTIAVEIHQAAPDSSDLGFDLRLTATTGASTPDLILTSDTQLNARVLKNGTWSALHPATFIVSQPPVTPQLGDLVCSEIHYHPSNPTAVELTAIPNIDDGDFEFLELMNISSQPLRLDGCVFVDGIDYIFPEDSILQPGERLVIASNAAAFGLRHSASLVHGEYTGGLRNSGERLAIENTSNALILDLTYGDGTDQGGSNDTLWPTKPDGSGESLVMIHPSAGGDLSDPLNWRASANNHGMPGGTDSIPLPVDLNQDLDLDGSSALLELTLNSSDSDPANMPAVVATRQEMTDNNSYLTLSLTRNPLMPAKVIVQTCLDLVGWNDNAVLVSRQFHADGTETLTYRFPVPENGEQQFMRVKAQH</sequence>
<dbReference type="PROSITE" id="PS51841">
    <property type="entry name" value="LTD"/>
    <property type="match status" value="2"/>
</dbReference>
<dbReference type="InterPro" id="IPR026876">
    <property type="entry name" value="Fn3_assoc_repeat"/>
</dbReference>
<dbReference type="Pfam" id="PF00932">
    <property type="entry name" value="LTD"/>
    <property type="match status" value="2"/>
</dbReference>
<reference evidence="3" key="1">
    <citation type="submission" date="2024-07" db="EMBL/GenBank/DDBJ databases">
        <title>Complete genome sequence of Verrucomicrobiaceae bacterium NT6N.</title>
        <authorList>
            <person name="Huang C."/>
            <person name="Takami H."/>
            <person name="Hamasaki K."/>
        </authorList>
    </citation>
    <scope>NUCLEOTIDE SEQUENCE</scope>
    <source>
        <strain evidence="3">NT6N</strain>
    </source>
</reference>
<proteinExistence type="predicted"/>
<evidence type="ECO:0000313" key="3">
    <source>
        <dbReference type="EMBL" id="BDS05200.1"/>
    </source>
</evidence>
<protein>
    <recommendedName>
        <fullName evidence="2">LTD domain-containing protein</fullName>
    </recommendedName>
</protein>
<organism evidence="3">
    <name type="scientific">Oceaniferula spumae</name>
    <dbReference type="NCBI Taxonomy" id="2979115"/>
    <lineage>
        <taxon>Bacteria</taxon>
        <taxon>Pseudomonadati</taxon>
        <taxon>Verrucomicrobiota</taxon>
        <taxon>Verrucomicrobiia</taxon>
        <taxon>Verrucomicrobiales</taxon>
        <taxon>Verrucomicrobiaceae</taxon>
        <taxon>Oceaniferula</taxon>
    </lineage>
</organism>
<evidence type="ECO:0000256" key="1">
    <source>
        <dbReference type="SAM" id="SignalP"/>
    </source>
</evidence>
<gene>
    <name evidence="3" type="ORF">NT6N_02400</name>
</gene>
<feature type="chain" id="PRO_5043882643" description="LTD domain-containing protein" evidence="1">
    <location>
        <begin position="18"/>
        <end position="1472"/>
    </location>
</feature>